<comment type="caution">
    <text evidence="3">The sequence shown here is derived from an EMBL/GenBank/DDBJ whole genome shotgun (WGS) entry which is preliminary data.</text>
</comment>
<feature type="compositionally biased region" description="Basic and acidic residues" evidence="1">
    <location>
        <begin position="112"/>
        <end position="126"/>
    </location>
</feature>
<name>A0AAN6GT03_9BASI</name>
<evidence type="ECO:0000313" key="3">
    <source>
        <dbReference type="EMBL" id="KAK0552166.1"/>
    </source>
</evidence>
<reference evidence="3" key="1">
    <citation type="journal article" date="2023" name="PhytoFront">
        <title>Draft Genome Resources of Seven Strains of Tilletia horrida, Causal Agent of Kernel Smut of Rice.</title>
        <authorList>
            <person name="Khanal S."/>
            <person name="Antony Babu S."/>
            <person name="Zhou X.G."/>
        </authorList>
    </citation>
    <scope>NUCLEOTIDE SEQUENCE</scope>
    <source>
        <strain evidence="3">TX6</strain>
    </source>
</reference>
<gene>
    <name evidence="3" type="ORF">OC846_003017</name>
</gene>
<evidence type="ECO:0000256" key="1">
    <source>
        <dbReference type="SAM" id="MobiDB-lite"/>
    </source>
</evidence>
<accession>A0AAN6GT03</accession>
<sequence>MRLTYAFIALTYAISGVAAIAAGESAGHDSVMQLDKRLVGPGLSSSTKAQPKPKAPPVAGDSIKPGTIQPQSASNNAATKPAHTSKKAASKKKTSSKHSSKGKKSSAKHKTDKREPHTDKKKEHLKAAAAHKEHKSAASVVPAKAKAQHVQRMHTEHGASPAKEFVTNSNAAWRRHGHGGMKKKKGGAKKQKFHPASPATHGPAQKPAHDWASQANTAW</sequence>
<evidence type="ECO:0000313" key="4">
    <source>
        <dbReference type="Proteomes" id="UP001176517"/>
    </source>
</evidence>
<dbReference type="AlphaFoldDB" id="A0AAN6GT03"/>
<feature type="region of interest" description="Disordered" evidence="1">
    <location>
        <begin position="39"/>
        <end position="219"/>
    </location>
</feature>
<organism evidence="3 4">
    <name type="scientific">Tilletia horrida</name>
    <dbReference type="NCBI Taxonomy" id="155126"/>
    <lineage>
        <taxon>Eukaryota</taxon>
        <taxon>Fungi</taxon>
        <taxon>Dikarya</taxon>
        <taxon>Basidiomycota</taxon>
        <taxon>Ustilaginomycotina</taxon>
        <taxon>Exobasidiomycetes</taxon>
        <taxon>Tilletiales</taxon>
        <taxon>Tilletiaceae</taxon>
        <taxon>Tilletia</taxon>
    </lineage>
</organism>
<dbReference type="Proteomes" id="UP001176517">
    <property type="component" value="Unassembled WGS sequence"/>
</dbReference>
<feature type="compositionally biased region" description="Basic residues" evidence="1">
    <location>
        <begin position="173"/>
        <end position="193"/>
    </location>
</feature>
<feature type="compositionally biased region" description="Basic residues" evidence="1">
    <location>
        <begin position="83"/>
        <end position="111"/>
    </location>
</feature>
<feature type="signal peptide" evidence="2">
    <location>
        <begin position="1"/>
        <end position="19"/>
    </location>
</feature>
<feature type="chain" id="PRO_5042911081" evidence="2">
    <location>
        <begin position="20"/>
        <end position="219"/>
    </location>
</feature>
<dbReference type="EMBL" id="JAPDMZ010000067">
    <property type="protein sequence ID" value="KAK0552166.1"/>
    <property type="molecule type" value="Genomic_DNA"/>
</dbReference>
<evidence type="ECO:0000256" key="2">
    <source>
        <dbReference type="SAM" id="SignalP"/>
    </source>
</evidence>
<proteinExistence type="predicted"/>
<protein>
    <submittedName>
        <fullName evidence="3">Uncharacterized protein</fullName>
    </submittedName>
</protein>
<keyword evidence="4" id="KW-1185">Reference proteome</keyword>
<keyword evidence="2" id="KW-0732">Signal</keyword>